<dbReference type="Proteomes" id="UP000464314">
    <property type="component" value="Chromosome"/>
</dbReference>
<feature type="domain" description="N-acetyltransferase" evidence="4">
    <location>
        <begin position="9"/>
        <end position="172"/>
    </location>
</feature>
<evidence type="ECO:0000256" key="1">
    <source>
        <dbReference type="ARBA" id="ARBA00022679"/>
    </source>
</evidence>
<sequence length="180" mass="21187">MKVLETDRLLLRNWEISDLEDFYEYAKSPNIGPMAGWKPHQSLDESQKILNSFIEEEEVWAVVYKSNRKVIGSIGLHNDRKRNAENIRMIGYVLSENYWGLGLIPEAVREVVRYSFEELDLVLISIYHYPFNYQSKRVIEKCGFQYEGILRMGSQIYNGQVYDDVCYSIKKEEWLLGTVN</sequence>
<dbReference type="PROSITE" id="PS51186">
    <property type="entry name" value="GNAT"/>
    <property type="match status" value="1"/>
</dbReference>
<dbReference type="GO" id="GO:0005737">
    <property type="term" value="C:cytoplasm"/>
    <property type="evidence" value="ECO:0007669"/>
    <property type="project" value="TreeGrafter"/>
</dbReference>
<evidence type="ECO:0000256" key="2">
    <source>
        <dbReference type="ARBA" id="ARBA00023315"/>
    </source>
</evidence>
<dbReference type="AlphaFoldDB" id="A0A6P1TNM3"/>
<proteinExistence type="inferred from homology"/>
<dbReference type="KEGG" id="anr:Ana3638_15790"/>
<evidence type="ECO:0000259" key="4">
    <source>
        <dbReference type="PROSITE" id="PS51186"/>
    </source>
</evidence>
<dbReference type="InterPro" id="IPR051531">
    <property type="entry name" value="N-acetyltransferase"/>
</dbReference>
<organism evidence="5 6">
    <name type="scientific">Anaerocolumna sedimenticola</name>
    <dbReference type="NCBI Taxonomy" id="2696063"/>
    <lineage>
        <taxon>Bacteria</taxon>
        <taxon>Bacillati</taxon>
        <taxon>Bacillota</taxon>
        <taxon>Clostridia</taxon>
        <taxon>Lachnospirales</taxon>
        <taxon>Lachnospiraceae</taxon>
        <taxon>Anaerocolumna</taxon>
    </lineage>
</organism>
<name>A0A6P1TNM3_9FIRM</name>
<gene>
    <name evidence="5" type="ORF">Ana3638_15790</name>
</gene>
<dbReference type="PANTHER" id="PTHR43792">
    <property type="entry name" value="GNAT FAMILY, PUTATIVE (AFU_ORTHOLOGUE AFUA_3G00765)-RELATED-RELATED"/>
    <property type="match status" value="1"/>
</dbReference>
<evidence type="ECO:0000313" key="6">
    <source>
        <dbReference type="Proteomes" id="UP000464314"/>
    </source>
</evidence>
<dbReference type="EMBL" id="CP048000">
    <property type="protein sequence ID" value="QHQ62063.1"/>
    <property type="molecule type" value="Genomic_DNA"/>
</dbReference>
<evidence type="ECO:0000256" key="3">
    <source>
        <dbReference type="ARBA" id="ARBA00038502"/>
    </source>
</evidence>
<keyword evidence="2" id="KW-0012">Acyltransferase</keyword>
<comment type="similarity">
    <text evidence="3">Belongs to the acetyltransferase family. RimJ subfamily.</text>
</comment>
<dbReference type="Pfam" id="PF13302">
    <property type="entry name" value="Acetyltransf_3"/>
    <property type="match status" value="1"/>
</dbReference>
<accession>A0A6P1TNM3</accession>
<dbReference type="InterPro" id="IPR000182">
    <property type="entry name" value="GNAT_dom"/>
</dbReference>
<dbReference type="RefSeq" id="WP_161838888.1">
    <property type="nucleotide sequence ID" value="NZ_CP048000.1"/>
</dbReference>
<dbReference type="GO" id="GO:0008999">
    <property type="term" value="F:protein-N-terminal-alanine acetyltransferase activity"/>
    <property type="evidence" value="ECO:0007669"/>
    <property type="project" value="TreeGrafter"/>
</dbReference>
<keyword evidence="6" id="KW-1185">Reference proteome</keyword>
<evidence type="ECO:0000313" key="5">
    <source>
        <dbReference type="EMBL" id="QHQ62063.1"/>
    </source>
</evidence>
<dbReference type="InterPro" id="IPR016181">
    <property type="entry name" value="Acyl_CoA_acyltransferase"/>
</dbReference>
<dbReference type="Gene3D" id="3.40.630.30">
    <property type="match status" value="1"/>
</dbReference>
<keyword evidence="1 5" id="KW-0808">Transferase</keyword>
<dbReference type="PANTHER" id="PTHR43792:SF8">
    <property type="entry name" value="[RIBOSOMAL PROTEIN US5]-ALANINE N-ACETYLTRANSFERASE"/>
    <property type="match status" value="1"/>
</dbReference>
<reference evidence="5 6" key="1">
    <citation type="submission" date="2020-01" db="EMBL/GenBank/DDBJ databases">
        <title>Genome analysis of Anaerocolumna sp. CBA3638.</title>
        <authorList>
            <person name="Kim J."/>
            <person name="Roh S.W."/>
        </authorList>
    </citation>
    <scope>NUCLEOTIDE SEQUENCE [LARGE SCALE GENOMIC DNA]</scope>
    <source>
        <strain evidence="5 6">CBA3638</strain>
    </source>
</reference>
<protein>
    <submittedName>
        <fullName evidence="5">GNAT family N-acetyltransferase</fullName>
    </submittedName>
</protein>
<dbReference type="SUPFAM" id="SSF55729">
    <property type="entry name" value="Acyl-CoA N-acyltransferases (Nat)"/>
    <property type="match status" value="1"/>
</dbReference>